<organism evidence="1 2">
    <name type="scientific">Lymnaea stagnalis</name>
    <name type="common">Great pond snail</name>
    <name type="synonym">Helix stagnalis</name>
    <dbReference type="NCBI Taxonomy" id="6523"/>
    <lineage>
        <taxon>Eukaryota</taxon>
        <taxon>Metazoa</taxon>
        <taxon>Spiralia</taxon>
        <taxon>Lophotrochozoa</taxon>
        <taxon>Mollusca</taxon>
        <taxon>Gastropoda</taxon>
        <taxon>Heterobranchia</taxon>
        <taxon>Euthyneura</taxon>
        <taxon>Panpulmonata</taxon>
        <taxon>Hygrophila</taxon>
        <taxon>Lymnaeoidea</taxon>
        <taxon>Lymnaeidae</taxon>
        <taxon>Lymnaea</taxon>
    </lineage>
</organism>
<evidence type="ECO:0000313" key="1">
    <source>
        <dbReference type="EMBL" id="CAL1535016.1"/>
    </source>
</evidence>
<keyword evidence="2" id="KW-1185">Reference proteome</keyword>
<dbReference type="Proteomes" id="UP001497497">
    <property type="component" value="Unassembled WGS sequence"/>
</dbReference>
<evidence type="ECO:0008006" key="3">
    <source>
        <dbReference type="Google" id="ProtNLM"/>
    </source>
</evidence>
<reference evidence="1 2" key="1">
    <citation type="submission" date="2024-04" db="EMBL/GenBank/DDBJ databases">
        <authorList>
            <consortium name="Genoscope - CEA"/>
            <person name="William W."/>
        </authorList>
    </citation>
    <scope>NUCLEOTIDE SEQUENCE [LARGE SCALE GENOMIC DNA]</scope>
</reference>
<sequence>MSGTTIEVYGIIKCVLWNRETSCILETVKSERSTKFEKRSKKALLSLVTACVAAPTGCDGDALNTTMIKCFTENGFSFQDVSRLLTLNNGAMGLNDGDLKLFCDKRDSYTKSTFCIADNFNRCQLEEGALKINASMIQTAKTMDIICDDPSLKFDCIVQLTKYHAIDLQACITSKYDFTKELLVKTMQQVTCESATIGLQCAYDIMKTCDEHTATVYETASALSIPAICSPTVI</sequence>
<comment type="caution">
    <text evidence="1">The sequence shown here is derived from an EMBL/GenBank/DDBJ whole genome shotgun (WGS) entry which is preliminary data.</text>
</comment>
<proteinExistence type="predicted"/>
<gene>
    <name evidence="1" type="ORF">GSLYS_00008976001</name>
</gene>
<protein>
    <recommendedName>
        <fullName evidence="3">DUF19 domain-containing protein</fullName>
    </recommendedName>
</protein>
<dbReference type="AlphaFoldDB" id="A0AAV2HRT0"/>
<evidence type="ECO:0000313" key="2">
    <source>
        <dbReference type="Proteomes" id="UP001497497"/>
    </source>
</evidence>
<dbReference type="EMBL" id="CAXITT010000188">
    <property type="protein sequence ID" value="CAL1535016.1"/>
    <property type="molecule type" value="Genomic_DNA"/>
</dbReference>
<accession>A0AAV2HRT0</accession>
<name>A0AAV2HRT0_LYMST</name>